<dbReference type="InterPro" id="IPR051218">
    <property type="entry name" value="Sec_MonoDiacylglyc_Lipase"/>
</dbReference>
<comment type="caution">
    <text evidence="2">The sequence shown here is derived from an EMBL/GenBank/DDBJ whole genome shotgun (WGS) entry which is preliminary data.</text>
</comment>
<reference evidence="2" key="1">
    <citation type="submission" date="2021-06" db="EMBL/GenBank/DDBJ databases">
        <authorList>
            <person name="Kallberg Y."/>
            <person name="Tangrot J."/>
            <person name="Rosling A."/>
        </authorList>
    </citation>
    <scope>NUCLEOTIDE SEQUENCE</scope>
    <source>
        <strain evidence="2">MA453B</strain>
    </source>
</reference>
<dbReference type="EMBL" id="CAJVPY010001321">
    <property type="protein sequence ID" value="CAG8516789.1"/>
    <property type="molecule type" value="Genomic_DNA"/>
</dbReference>
<dbReference type="Pfam" id="PF01764">
    <property type="entry name" value="Lipase_3"/>
    <property type="match status" value="1"/>
</dbReference>
<proteinExistence type="predicted"/>
<feature type="domain" description="Fungal lipase-type" evidence="1">
    <location>
        <begin position="177"/>
        <end position="236"/>
    </location>
</feature>
<organism evidence="2 3">
    <name type="scientific">Dentiscutata erythropus</name>
    <dbReference type="NCBI Taxonomy" id="1348616"/>
    <lineage>
        <taxon>Eukaryota</taxon>
        <taxon>Fungi</taxon>
        <taxon>Fungi incertae sedis</taxon>
        <taxon>Mucoromycota</taxon>
        <taxon>Glomeromycotina</taxon>
        <taxon>Glomeromycetes</taxon>
        <taxon>Diversisporales</taxon>
        <taxon>Gigasporaceae</taxon>
        <taxon>Dentiscutata</taxon>
    </lineage>
</organism>
<dbReference type="CDD" id="cd00519">
    <property type="entry name" value="Lipase_3"/>
    <property type="match status" value="1"/>
</dbReference>
<dbReference type="InterPro" id="IPR002921">
    <property type="entry name" value="Fungal_lipase-type"/>
</dbReference>
<name>A0A9N9A217_9GLOM</name>
<protein>
    <submittedName>
        <fullName evidence="2">1510_t:CDS:1</fullName>
    </submittedName>
</protein>
<gene>
    <name evidence="2" type="ORF">DERYTH_LOCUS3665</name>
</gene>
<dbReference type="Gene3D" id="3.40.50.1820">
    <property type="entry name" value="alpha/beta hydrolase"/>
    <property type="match status" value="2"/>
</dbReference>
<accession>A0A9N9A217</accession>
<evidence type="ECO:0000313" key="2">
    <source>
        <dbReference type="EMBL" id="CAG8516789.1"/>
    </source>
</evidence>
<evidence type="ECO:0000259" key="1">
    <source>
        <dbReference type="Pfam" id="PF01764"/>
    </source>
</evidence>
<keyword evidence="3" id="KW-1185">Reference proteome</keyword>
<dbReference type="AlphaFoldDB" id="A0A9N9A217"/>
<dbReference type="InterPro" id="IPR029058">
    <property type="entry name" value="AB_hydrolase_fold"/>
</dbReference>
<dbReference type="Proteomes" id="UP000789405">
    <property type="component" value="Unassembled WGS sequence"/>
</dbReference>
<dbReference type="SUPFAM" id="SSF53474">
    <property type="entry name" value="alpha/beta-Hydrolases"/>
    <property type="match status" value="1"/>
</dbReference>
<dbReference type="GO" id="GO:0006629">
    <property type="term" value="P:lipid metabolic process"/>
    <property type="evidence" value="ECO:0007669"/>
    <property type="project" value="InterPro"/>
</dbReference>
<evidence type="ECO:0000313" key="3">
    <source>
        <dbReference type="Proteomes" id="UP000789405"/>
    </source>
</evidence>
<dbReference type="PANTHER" id="PTHR45856:SF24">
    <property type="entry name" value="FUNGAL LIPASE-LIKE DOMAIN-CONTAINING PROTEIN"/>
    <property type="match status" value="1"/>
</dbReference>
<dbReference type="OrthoDB" id="438440at2759"/>
<dbReference type="PANTHER" id="PTHR45856">
    <property type="entry name" value="ALPHA/BETA-HYDROLASES SUPERFAMILY PROTEIN"/>
    <property type="match status" value="1"/>
</dbReference>
<sequence length="294" mass="33128">MCIPGPDCYECRGIDCFCIRSKPLTCNPITRTSPRKCINKKCGYDNTISNLSITEVTNLKRFITYSMISYCLNSATWKCGPLCDRIPQAVVVKTFTIKPNFWIQLFGSDAYAYTVITTNSNDQEIVVTFRGTADDRNKMKNFEFAQAPHGYASTSIPTSSDDVKVHYGFYSILAVVSLALLTALDIKQFFKEASSYLYTYSEPWVENSKFASFVNNNLNLILRVVNKAKLVLHLPPLIAGYEHHKGEVWIADPTNVVKCSDDENYSCSDSVPMPIMDDHFGPYWDISINTGLCK</sequence>